<name>A0A5R9DSF7_9LACT</name>
<proteinExistence type="predicted"/>
<reference evidence="1 2" key="1">
    <citation type="submission" date="2019-05" db="EMBL/GenBank/DDBJ databases">
        <title>The metagenome of a microbial culture collection derived from dairy environment covers the genomic content of the human microbiome.</title>
        <authorList>
            <person name="Roder T."/>
            <person name="Wuthrich D."/>
            <person name="Sattari Z."/>
            <person name="Von Ah U."/>
            <person name="Bar C."/>
            <person name="Ronchi F."/>
            <person name="Macpherson A.J."/>
            <person name="Ganal-Vonarburg S.C."/>
            <person name="Bruggmann R."/>
            <person name="Vergeres G."/>
        </authorList>
    </citation>
    <scope>NUCLEOTIDE SEQUENCE [LARGE SCALE GENOMIC DNA]</scope>
    <source>
        <strain evidence="1 2">FAM 24227</strain>
    </source>
</reference>
<dbReference type="EMBL" id="VBSP01000097">
    <property type="protein sequence ID" value="TLQ37864.1"/>
    <property type="molecule type" value="Genomic_DNA"/>
</dbReference>
<dbReference type="Proteomes" id="UP000306420">
    <property type="component" value="Unassembled WGS sequence"/>
</dbReference>
<comment type="caution">
    <text evidence="1">The sequence shown here is derived from an EMBL/GenBank/DDBJ whole genome shotgun (WGS) entry which is preliminary data.</text>
</comment>
<organism evidence="1 2">
    <name type="scientific">Ruoffia tabacinasalis</name>
    <dbReference type="NCBI Taxonomy" id="87458"/>
    <lineage>
        <taxon>Bacteria</taxon>
        <taxon>Bacillati</taxon>
        <taxon>Bacillota</taxon>
        <taxon>Bacilli</taxon>
        <taxon>Lactobacillales</taxon>
        <taxon>Aerococcaceae</taxon>
        <taxon>Ruoffia</taxon>
    </lineage>
</organism>
<evidence type="ECO:0000313" key="1">
    <source>
        <dbReference type="EMBL" id="TLQ37864.1"/>
    </source>
</evidence>
<evidence type="ECO:0000313" key="2">
    <source>
        <dbReference type="Proteomes" id="UP000306420"/>
    </source>
</evidence>
<accession>A0A5R9DSF7</accession>
<dbReference type="AlphaFoldDB" id="A0A5R9DSF7"/>
<sequence>SSIAYKRNTIPRKSLHYRTPLEVFLSYLDEAVLSSLI</sequence>
<gene>
    <name evidence="1" type="ORF">FEZ33_12175</name>
</gene>
<feature type="non-terminal residue" evidence="1">
    <location>
        <position position="1"/>
    </location>
</feature>
<protein>
    <submittedName>
        <fullName evidence="1">IS30 family transposase</fullName>
    </submittedName>
</protein>